<evidence type="ECO:0000256" key="10">
    <source>
        <dbReference type="SAM" id="MobiDB-lite"/>
    </source>
</evidence>
<dbReference type="Pfam" id="PF00550">
    <property type="entry name" value="PP-binding"/>
    <property type="match status" value="2"/>
</dbReference>
<feature type="compositionally biased region" description="Polar residues" evidence="10">
    <location>
        <begin position="547"/>
        <end position="557"/>
    </location>
</feature>
<dbReference type="Pfam" id="PF08242">
    <property type="entry name" value="Methyltransf_12"/>
    <property type="match status" value="1"/>
</dbReference>
<dbReference type="InterPro" id="IPR016035">
    <property type="entry name" value="Acyl_Trfase/lysoPLipase"/>
</dbReference>
<dbReference type="Pfam" id="PF07993">
    <property type="entry name" value="NAD_binding_4"/>
    <property type="match status" value="1"/>
</dbReference>
<keyword evidence="4" id="KW-0489">Methyltransferase</keyword>
<dbReference type="Gene3D" id="3.30.559.30">
    <property type="entry name" value="Nonribosomal peptide synthetase, condensation domain"/>
    <property type="match status" value="1"/>
</dbReference>
<keyword evidence="6" id="KW-0677">Repeat</keyword>
<dbReference type="CDD" id="cd05930">
    <property type="entry name" value="A_NRPS"/>
    <property type="match status" value="1"/>
</dbReference>
<dbReference type="InterPro" id="IPR006162">
    <property type="entry name" value="Ppantetheine_attach_site"/>
</dbReference>
<dbReference type="PROSITE" id="PS52019">
    <property type="entry name" value="PKS_MFAS_DH"/>
    <property type="match status" value="1"/>
</dbReference>
<feature type="compositionally biased region" description="Low complexity" evidence="10">
    <location>
        <begin position="2700"/>
        <end position="2710"/>
    </location>
</feature>
<dbReference type="GO" id="GO:0032259">
    <property type="term" value="P:methylation"/>
    <property type="evidence" value="ECO:0007669"/>
    <property type="project" value="UniProtKB-KW"/>
</dbReference>
<feature type="domain" description="Carrier" evidence="11">
    <location>
        <begin position="2548"/>
        <end position="2625"/>
    </location>
</feature>
<dbReference type="InterPro" id="IPR050091">
    <property type="entry name" value="PKS_NRPS_Biosynth_Enz"/>
</dbReference>
<dbReference type="GO" id="GO:0004315">
    <property type="term" value="F:3-oxoacyl-[acyl-carrier-protein] synthase activity"/>
    <property type="evidence" value="ECO:0007669"/>
    <property type="project" value="InterPro"/>
</dbReference>
<dbReference type="Pfam" id="PF14765">
    <property type="entry name" value="PS-DH"/>
    <property type="match status" value="1"/>
</dbReference>
<dbReference type="GO" id="GO:0008168">
    <property type="term" value="F:methyltransferase activity"/>
    <property type="evidence" value="ECO:0007669"/>
    <property type="project" value="UniProtKB-KW"/>
</dbReference>
<dbReference type="Pfam" id="PF21089">
    <property type="entry name" value="PKS_DH_N"/>
    <property type="match status" value="1"/>
</dbReference>
<dbReference type="Pfam" id="PF00668">
    <property type="entry name" value="Condensation"/>
    <property type="match status" value="1"/>
</dbReference>
<dbReference type="CDD" id="cd02440">
    <property type="entry name" value="AdoMet_MTases"/>
    <property type="match status" value="1"/>
</dbReference>
<feature type="region of interest" description="Disordered" evidence="10">
    <location>
        <begin position="2650"/>
        <end position="2710"/>
    </location>
</feature>
<keyword evidence="5" id="KW-0808">Transferase</keyword>
<dbReference type="SUPFAM" id="SSF55048">
    <property type="entry name" value="Probable ACP-binding domain of malonyl-CoA ACP transacylase"/>
    <property type="match status" value="1"/>
</dbReference>
<dbReference type="InterPro" id="IPR032821">
    <property type="entry name" value="PKS_assoc"/>
</dbReference>
<dbReference type="InterPro" id="IPR014031">
    <property type="entry name" value="Ketoacyl_synth_C"/>
</dbReference>
<dbReference type="InterPro" id="IPR001242">
    <property type="entry name" value="Condensation_dom"/>
</dbReference>
<evidence type="ECO:0000256" key="5">
    <source>
        <dbReference type="ARBA" id="ARBA00022679"/>
    </source>
</evidence>
<dbReference type="CDD" id="cd19532">
    <property type="entry name" value="C_PKS-NRPS"/>
    <property type="match status" value="1"/>
</dbReference>
<dbReference type="SMART" id="SM00826">
    <property type="entry name" value="PKS_DH"/>
    <property type="match status" value="1"/>
</dbReference>
<dbReference type="PANTHER" id="PTHR43775:SF20">
    <property type="entry name" value="HYBRID PKS-NRPS SYNTHETASE APDA"/>
    <property type="match status" value="1"/>
</dbReference>
<evidence type="ECO:0000259" key="12">
    <source>
        <dbReference type="PROSITE" id="PS52004"/>
    </source>
</evidence>
<dbReference type="GO" id="GO:0016491">
    <property type="term" value="F:oxidoreductase activity"/>
    <property type="evidence" value="ECO:0007669"/>
    <property type="project" value="UniProtKB-KW"/>
</dbReference>
<feature type="region of interest" description="C-terminal hotdog fold" evidence="9">
    <location>
        <begin position="1127"/>
        <end position="1307"/>
    </location>
</feature>
<evidence type="ECO:0000256" key="1">
    <source>
        <dbReference type="ARBA" id="ARBA00022450"/>
    </source>
</evidence>
<dbReference type="PROSITE" id="PS52004">
    <property type="entry name" value="KS3_2"/>
    <property type="match status" value="1"/>
</dbReference>
<dbReference type="GO" id="GO:0016874">
    <property type="term" value="F:ligase activity"/>
    <property type="evidence" value="ECO:0007669"/>
    <property type="project" value="UniProtKB-KW"/>
</dbReference>
<keyword evidence="3" id="KW-0436">Ligase</keyword>
<dbReference type="InterPro" id="IPR049900">
    <property type="entry name" value="PKS_mFAS_DH"/>
</dbReference>
<dbReference type="PROSITE" id="PS00455">
    <property type="entry name" value="AMP_BINDING"/>
    <property type="match status" value="1"/>
</dbReference>
<reference evidence="14" key="1">
    <citation type="journal article" date="2004" name="Plant Cell">
        <title>A putative polyketide synthase/peptide synthetase from Magnaporthe grisea signals pathogen attack to resistant rice.</title>
        <authorList>
            <person name="Bohnert H.U."/>
            <person name="Fudal I."/>
            <person name="Dioh W."/>
            <person name="Tharreau D."/>
            <person name="Notteghem J.L."/>
            <person name="Lebrun M.H."/>
        </authorList>
    </citation>
    <scope>NUCLEOTIDE SEQUENCE</scope>
    <source>
        <strain evidence="14">70-15</strain>
    </source>
</reference>
<dbReference type="InterPro" id="IPR023213">
    <property type="entry name" value="CAT-like_dom_sf"/>
</dbReference>
<dbReference type="InterPro" id="IPR013968">
    <property type="entry name" value="PKS_KR"/>
</dbReference>
<dbReference type="InterPro" id="IPR014043">
    <property type="entry name" value="Acyl_transferase_dom"/>
</dbReference>
<dbReference type="Gene3D" id="3.40.47.10">
    <property type="match status" value="1"/>
</dbReference>
<dbReference type="InterPro" id="IPR018201">
    <property type="entry name" value="Ketoacyl_synth_AS"/>
</dbReference>
<dbReference type="InterPro" id="IPR016036">
    <property type="entry name" value="Malonyl_transacylase_ACP-bd"/>
</dbReference>
<feature type="region of interest" description="Disordered" evidence="10">
    <location>
        <begin position="4092"/>
        <end position="4114"/>
    </location>
</feature>
<evidence type="ECO:0000256" key="6">
    <source>
        <dbReference type="ARBA" id="ARBA00022737"/>
    </source>
</evidence>
<dbReference type="Pfam" id="PF00109">
    <property type="entry name" value="ketoacyl-synt"/>
    <property type="match status" value="1"/>
</dbReference>
<dbReference type="Gene3D" id="3.40.50.720">
    <property type="entry name" value="NAD(P)-binding Rossmann-like Domain"/>
    <property type="match status" value="3"/>
</dbReference>
<dbReference type="PANTHER" id="PTHR43775">
    <property type="entry name" value="FATTY ACID SYNTHASE"/>
    <property type="match status" value="1"/>
</dbReference>
<dbReference type="Gene3D" id="3.40.50.150">
    <property type="entry name" value="Vaccinia Virus protein VP39"/>
    <property type="match status" value="1"/>
</dbReference>
<dbReference type="InterPro" id="IPR020841">
    <property type="entry name" value="PKS_Beta-ketoAc_synthase_dom"/>
</dbReference>
<dbReference type="InterPro" id="IPR042104">
    <property type="entry name" value="PKS_dehydratase_sf"/>
</dbReference>
<dbReference type="SUPFAM" id="SSF52777">
    <property type="entry name" value="CoA-dependent acyltransferases"/>
    <property type="match status" value="2"/>
</dbReference>
<evidence type="ECO:0000256" key="8">
    <source>
        <dbReference type="ARBA" id="ARBA00023268"/>
    </source>
</evidence>
<evidence type="ECO:0000313" key="14">
    <source>
        <dbReference type="EMBL" id="CAH59193.2"/>
    </source>
</evidence>
<feature type="compositionally biased region" description="Low complexity" evidence="10">
    <location>
        <begin position="3370"/>
        <end position="3390"/>
    </location>
</feature>
<gene>
    <name evidence="14" type="primary">syn8</name>
</gene>
<dbReference type="InterPro" id="IPR014030">
    <property type="entry name" value="Ketoacyl_synth_N"/>
</dbReference>
<dbReference type="SUPFAM" id="SSF52151">
    <property type="entry name" value="FabD/lysophospholipase-like"/>
    <property type="match status" value="1"/>
</dbReference>
<dbReference type="Gene3D" id="3.30.300.30">
    <property type="match status" value="1"/>
</dbReference>
<dbReference type="InterPro" id="IPR029063">
    <property type="entry name" value="SAM-dependent_MTases_sf"/>
</dbReference>
<dbReference type="GO" id="GO:0009403">
    <property type="term" value="P:toxin biosynthetic process"/>
    <property type="evidence" value="ECO:0007669"/>
    <property type="project" value="UniProtKB-ARBA"/>
</dbReference>
<dbReference type="InterPro" id="IPR013120">
    <property type="entry name" value="FAR_NAD-bd"/>
</dbReference>
<dbReference type="InterPro" id="IPR020806">
    <property type="entry name" value="PKS_PP-bd"/>
</dbReference>
<dbReference type="SUPFAM" id="SSF51735">
    <property type="entry name" value="NAD(P)-binding Rossmann-fold domains"/>
    <property type="match status" value="2"/>
</dbReference>
<dbReference type="PROSITE" id="PS00606">
    <property type="entry name" value="KS3_1"/>
    <property type="match status" value="1"/>
</dbReference>
<proteinExistence type="predicted"/>
<dbReference type="InterPro" id="IPR001227">
    <property type="entry name" value="Ac_transferase_dom_sf"/>
</dbReference>
<dbReference type="SMART" id="SM00823">
    <property type="entry name" value="PKS_PP"/>
    <property type="match status" value="2"/>
</dbReference>
<dbReference type="InterPro" id="IPR049552">
    <property type="entry name" value="PKS_DH_N"/>
</dbReference>
<feature type="active site" description="Proton donor; for dehydratase activity" evidence="9">
    <location>
        <position position="1187"/>
    </location>
</feature>
<dbReference type="Pfam" id="PF00698">
    <property type="entry name" value="Acyl_transf_1"/>
    <property type="match status" value="1"/>
</dbReference>
<dbReference type="SUPFAM" id="SSF53335">
    <property type="entry name" value="S-adenosyl-L-methionine-dependent methyltransferases"/>
    <property type="match status" value="1"/>
</dbReference>
<dbReference type="PROSITE" id="PS50075">
    <property type="entry name" value="CARRIER"/>
    <property type="match status" value="2"/>
</dbReference>
<keyword evidence="7" id="KW-0560">Oxidoreductase</keyword>
<organism evidence="14">
    <name type="scientific">Pyricularia oryzae (strain 70-15 / ATCC MYA-4617 / FGSC 8958)</name>
    <name type="common">Rice blast fungus</name>
    <name type="synonym">Magnaporthe oryzae</name>
    <dbReference type="NCBI Taxonomy" id="242507"/>
    <lineage>
        <taxon>Eukaryota</taxon>
        <taxon>Fungi</taxon>
        <taxon>Dikarya</taxon>
        <taxon>Ascomycota</taxon>
        <taxon>Pezizomycotina</taxon>
        <taxon>Sordariomycetes</taxon>
        <taxon>Sordariomycetidae</taxon>
        <taxon>Magnaporthales</taxon>
        <taxon>Pyriculariaceae</taxon>
        <taxon>Pyricularia</taxon>
    </lineage>
</organism>
<dbReference type="InterPro" id="IPR013217">
    <property type="entry name" value="Methyltransf_12"/>
</dbReference>
<dbReference type="SMART" id="SM00825">
    <property type="entry name" value="PKS_KS"/>
    <property type="match status" value="1"/>
</dbReference>
<dbReference type="CDD" id="cd00833">
    <property type="entry name" value="PKS"/>
    <property type="match status" value="1"/>
</dbReference>
<dbReference type="PROSITE" id="PS00012">
    <property type="entry name" value="PHOSPHOPANTETHEINE"/>
    <property type="match status" value="1"/>
</dbReference>
<dbReference type="Gene3D" id="1.10.1200.10">
    <property type="entry name" value="ACP-like"/>
    <property type="match status" value="2"/>
</dbReference>
<accession>Q5XF88</accession>
<dbReference type="SUPFAM" id="SSF56801">
    <property type="entry name" value="Acetyl-CoA synthetase-like"/>
    <property type="match status" value="1"/>
</dbReference>
<evidence type="ECO:0000256" key="2">
    <source>
        <dbReference type="ARBA" id="ARBA00022553"/>
    </source>
</evidence>
<dbReference type="InterPro" id="IPR045851">
    <property type="entry name" value="AMP-bd_C_sf"/>
</dbReference>
<dbReference type="InterPro" id="IPR020845">
    <property type="entry name" value="AMP-binding_CS"/>
</dbReference>
<feature type="region of interest" description="Disordered" evidence="10">
    <location>
        <begin position="543"/>
        <end position="573"/>
    </location>
</feature>
<evidence type="ECO:0000259" key="13">
    <source>
        <dbReference type="PROSITE" id="PS52019"/>
    </source>
</evidence>
<sequence>MEPVAIIGYSLRFPGGADTPSKFWELLTSGRDISREPDPRRLNLSKFHHAKGEHHGSSNVLKSYFLDQDPCLFDGSFFGISPLEAEAMDPQQRLLLETVYEAAESAGATLEGLRGSRTSVHVGVMTGDYADVQARDAEDLSSYTASGTSRAMLANRVSYALDLRGPSVCIDTACSSSLVALHQAVRDLAAEGGAAGSDMAIVAGCGLLLDPLMYIAESKLRMLSPTGTSKMWDAAADGYARGEGVAAVLLKPLSRALRDGDPIRGVVRATGVNSDGRTPGITMPSAEAQASLIWDTYRAAGLDPFNVEERCQYFEAHGTGTPAGDPVEARGIFKSFFDPESAKKSRTSEETPLLVGSVKTIIGHLEGCAGLAGVIKVLVAMEHDTIPPNLHLKRLNPEIEPLSRVLKIPTESRPWPTPAAGQPKRASVNSFGFGGTNAHAIIESFDGGLEKQDLGRGRKDTQHDVAGRVHTWEGLAAAAAERPAMPIVLSAHSEQALQRQARNLLEFLRDNPSVEQRDLAWTLFARRSELGVRMSIPAAKSREDLEQSLQETLSKTTAAEKPTKLGEPPKALASPDEGVGILGVFTGQGAQWAGMGRELMLHNGTFRRAISRCQDALATLPVVADRPAWSLAEELSRGEKQSRIAEAEFAQPCTTAVEIALVDVLAAHGVRFSAVVGHSSGEMAACYAAGILTLRDAVRIAYYRGRHARLARSSGAMLAVGLGWDAAEEQITAVQRWRGRLWLAARNSPSSVTISGDADAVEEAHAELQQRGVFSRLLRTGKAYHSPHMEPPAGPYLQSMRACGIKPTKPTGRSPCVWISSVTGTADMFWDGDFGGLASGQYWVDNMVQPVLFADAVTAALTNGGPFDAAIEVGPHPALKGPVGQTVQAHLKRTIPYCGAMNRGADCVTSLSEALGFLWRGFGGGALRHPQDPGEPRPRMVKDLPPYAWDHTTSLWRESRVSRNHRLRPQDRAFLLGRRCPDDTDAEPRWRNMLSLAELPWLRGHAFEGEALYPAAAYLVMLLEVAQFLAAGREVAFVQLSDVSFNRTLAIPEGGRAVEIITSAKVEERKGLRDGIRASVGFSVCRDPVSGAVDTNMCTGSVEVFLAGPDEGPADFFMPRAASPNTKTRVDVDDLYSMFDKAGIEYRGVFRGLVSLSRSTGLATAMASWKSEDIDCGDGLVHPGLIDTCIHPVVAAFATPEMGRVKSAYLPQKLKRLIFNPKIKLLPGTVATVGTADTAGTAGTAGTGQNNQEQDTQVVVDAYVSNAKPSTLVGDFSIYLADEKQQPMPLVQVEGLSMTTLGRPDPIDDRVLFSRTIWKPDLLSSSDSDDLTADYRPLQNDMIIDAERVSLFTCRKIVETAEKIGIQNLKKHEQMLVAYAQETVNKARRGEQWSSATAILDDATEQDTPCPWLDDDEATINSILEKHRSQVDFALLGAVKDDISAVFSNQAQMLEVLFADNMLGRYYSEGLGVRNAQRQVARYLEGISHRHPQADVIELGAGVGATTRAILDAVGADGYGSYTFTDVSAGFFSEARARFAAEHRGGRMRFARLDVAADLQEQGFERGAYDVVVAANVLHIAPDVAAALRRIRSLLRPGGFLVAVEPTGGLAQVQLILGGLEGWWLAADGCRTVGPQLSVDSWDAKLWDAGFSGLEVLRHHEPHPSLRTCSSFVSQALSDAVSCLRQPLAHAHLLPADSVFVLVGGATMATSRVVREVEAQLVARGAEVVKVRDVGGLAGAAIPDRCSVLYLAELDRPAVRADAEDVDGGVLKGLQTMFGKAGSVFFMTRGAGRRNPSSNMLVGLCRTLRSEVRSLRLQVLDLEDDSIRLEAALVLEHFLRFVMSAALGDEQLLFTDETELLLKSDGMLYIPRIRTYQELNDRVNTSRRNIWAQVGADDHVLELRDPSNGKMADMLGCELVATPKTGIQGTGTGTGTADCDQDLMIHVKYSTLIPIINTQGMARRPAYLCFGVVQGDAEGLERPVLALSSSNKSIVHKASWEVYFVPQGHHVTPITVAAVSLVLAVRAWVRSVPTKSTIWVHGDLDETTLATLEVEAGKVGVKIYWTSSAWGEKSKSTTTTTTTTTATTRTNAKPGRTPVLIHRNMPFRQLKATVPQGISAIITTSSSTDEVSPAQHALGLKHVLCGHLFSPPPSFTSQDRTGSEMAKELEQVFGLSVSLASTEPLVHAAVIPVGQASTTSSNDSSAALSNGLAVLDWTASATVRAKIQPIDASQLFKADKTYFLVGLTRDLGRSICEWMVQQRARHIALASRSLQLPQDWLRSMESAGVAVRVFSMDVTDYQAVRTTVSTMHDSMPPVAGVFNGSMLLSNKLFAALDAAEAMTAIRPKVDGSLHLERALAAHEAAPGRRLDFFLLFSSSGSVIGVPGQSGYHMANLFMSALAADRRARGLAASVIDIGILVEVGYVTRQHSSMVRNLRSLNMNPNWEDEIPAMLAEAIVAGRPGSARPQELIAGLVVSDDDANRPFWAGEPRFAFFVRDQRRRFAADDDDADAAGAGGGSSESPMERLRAVLAAVAAGGSGGGDEVAELTAAIRDALAQKMEKMLQVQPGSLDMASPIVGLGVDSLLAMEVRQWVQKTVGADVSVLKILGGATGDMLAATAADAVMVGLKDAPPAKTVAPKTVAPEAAAAKAPAAKAADNLPVPRPPRSASRMSDSTRSGSGSGTKSPILQATWDDEHSSGTTPSSPESSIACKAQVYPPASLGGASVVRRAPLSFNQERLWFLQHFLSDPCTYNETAMYRLRGPVDAKRLEAAFYQVLARHEIFRTRYQNDAVTGAAVQQVLAAHHHVDHSSRAFRSVDATHEKGEQRQTTIIETEFDAMVNRKWALSTGASIGMTLIVLPSSSSSSPHRPEHVLILGAHHIAVDGTTWTIFFRDLDRAYTAGRLSPSAGPQYADFAMQQRSKTPANHGADMEFWSAELSGLPSEPIPLFPQAKTTRRAPLDRYGSVTARCRLDAAAASEVKRTSARLHMTAFGLHMAVLSVLVSHLSGTSDLCIGFCDGGRPDAFAETAGFFVNMLPVRLDTAARHAGPASFADLARATFAKLMDVMAHSSLSLEALLDALAVPRSTTHSPLFQVVLNYRLDALAHSAVGDGRLEFVKARNSRNPYDVSLSVTDSPDGTCLLDVSMQESLYGPEAAASVLAMYRALMASVCRDGQVKVGDLISSLGAASLPTTMLTMTGAKSGDTVVSEMSDESLTIWHKIKQASLQVGDSTAIHGEGHSPTLSYNDLTGMSSSMATSLQRLCASRGVETRGAFCALLLEPSADYVAALLAVFKLRAVAFPMDTTNHKQRLAVMAKDCRPSILLYHNRTKDLAAWLLKTCNQQDCIAVDVAELISSATNTYDSISLEPTKPTKPSTPTTTTTTTKATTPTPTELPGIILYTSGSTGTPKGVLVTQRSVISIATAINTVADHQTPPVVLQQSSIGFDVSLMQIFSALFTGGSLVVCPHEHRRDPIETARLMRRFAVTTVFATPTEWTLLLGPDGQGLARCSSLRKAMAAGEMVTGGLAARFRRLEKARGGDSRLELFNVYGPTETCMSSNVGRIEYWLDENVQEPARVFAVGPPLDGVRIRVLGLDGNEVPYGAEGEVYIGGVGVGPGYLNRPDLTDAAFLPEPTNDPPAAAGSGRSKKMYRTRDKGYWLPDGSLMVCGRIDGDTQVKMHGIRIELEDVASAILAAADGLVSHAVATVRSDEHDKTIVAFVVPSPRLSPADAPKFLAELPARLPLAEYMRPAAILPLETLPLNASGKLDMAALAEVPLPEQQHHEALQPAPDLAAATSVAGTHTKIHETPPSTDLSYLEQELLSTWTAVLPSLGKQLLKNTSAHRGLDFFRVGGSSITLVVLRDAIRRRFRAHVPLLPLFENSTLGSMAAVVGRQVEKQCGAHWEFWDRETRFDPAMLPLPPPPALSSLGLERRTTWHPYGTGILLTGATTPLGSRLLQRFLSRPDDAVRRVYCVALSPDQQTQLRRSPWLASAESAGRAELLAGDLYDATLGLSPSDVQRLRADADAIVHAGSEGSCLNSYASITEPNLDSTRFLATTLAISPAGAVKPLHLVSSARVLLFSGRDEHGASSVSHHLPPLPDDDSSSSSSSREGFTATKWAAERLLENFAQAAAARGGGVGPVAVHRTGYLITDDAGEMDAVNMIRKYSAVLGAVPSMERFQGWLDMSDMEWVADRLARHVLDVSEAAQDDEKSPVCYVHHTQETPVPVLEFQRYMEDTFGRAFETVSMVEWTRRAVKVGLSPFMASFLCAVCEREGKARYPRLLVGAEEEDM</sequence>
<dbReference type="SMART" id="SM00822">
    <property type="entry name" value="PKS_KR"/>
    <property type="match status" value="1"/>
</dbReference>
<dbReference type="Gene3D" id="3.40.50.12780">
    <property type="entry name" value="N-terminal domain of ligase-like"/>
    <property type="match status" value="1"/>
</dbReference>
<feature type="region of interest" description="Disordered" evidence="10">
    <location>
        <begin position="3366"/>
        <end position="3390"/>
    </location>
</feature>
<feature type="region of interest" description="Disordered" evidence="10">
    <location>
        <begin position="2074"/>
        <end position="2095"/>
    </location>
</feature>
<evidence type="ECO:0000256" key="4">
    <source>
        <dbReference type="ARBA" id="ARBA00022603"/>
    </source>
</evidence>
<dbReference type="InterPro" id="IPR020807">
    <property type="entry name" value="PKS_DH"/>
</dbReference>
<evidence type="ECO:0000259" key="11">
    <source>
        <dbReference type="PROSITE" id="PS50075"/>
    </source>
</evidence>
<evidence type="ECO:0000256" key="9">
    <source>
        <dbReference type="PROSITE-ProRule" id="PRU01363"/>
    </source>
</evidence>
<dbReference type="InterPro" id="IPR036291">
    <property type="entry name" value="NAD(P)-bd_dom_sf"/>
</dbReference>
<dbReference type="Pfam" id="PF00501">
    <property type="entry name" value="AMP-binding"/>
    <property type="match status" value="1"/>
</dbReference>
<dbReference type="Gene3D" id="3.10.129.110">
    <property type="entry name" value="Polyketide synthase dehydratase"/>
    <property type="match status" value="1"/>
</dbReference>
<dbReference type="SUPFAM" id="SSF47336">
    <property type="entry name" value="ACP-like"/>
    <property type="match status" value="2"/>
</dbReference>
<dbReference type="Pfam" id="PF08659">
    <property type="entry name" value="KR"/>
    <property type="match status" value="1"/>
</dbReference>
<dbReference type="InterPro" id="IPR042099">
    <property type="entry name" value="ANL_N_sf"/>
</dbReference>
<keyword evidence="8" id="KW-0511">Multifunctional enzyme</keyword>
<dbReference type="Gene3D" id="3.30.559.10">
    <property type="entry name" value="Chloramphenicol acetyltransferase-like domain"/>
    <property type="match status" value="1"/>
</dbReference>
<feature type="active site" description="Proton acceptor; for dehydratase activity" evidence="9">
    <location>
        <position position="1005"/>
    </location>
</feature>
<dbReference type="Pfam" id="PF16197">
    <property type="entry name" value="KAsynt_C_assoc"/>
    <property type="match status" value="1"/>
</dbReference>
<dbReference type="GO" id="GO:0004312">
    <property type="term" value="F:fatty acid synthase activity"/>
    <property type="evidence" value="ECO:0007669"/>
    <property type="project" value="TreeGrafter"/>
</dbReference>
<dbReference type="SUPFAM" id="SSF53901">
    <property type="entry name" value="Thiolase-like"/>
    <property type="match status" value="1"/>
</dbReference>
<dbReference type="EMBL" id="BN000505">
    <property type="protein sequence ID" value="CAH59193.2"/>
    <property type="molecule type" value="Genomic_DNA"/>
</dbReference>
<dbReference type="InterPro" id="IPR000873">
    <property type="entry name" value="AMP-dep_synth/lig_dom"/>
</dbReference>
<dbReference type="InterPro" id="IPR057326">
    <property type="entry name" value="KR_dom"/>
</dbReference>
<dbReference type="InterPro" id="IPR009081">
    <property type="entry name" value="PP-bd_ACP"/>
</dbReference>
<dbReference type="GO" id="GO:0006633">
    <property type="term" value="P:fatty acid biosynthetic process"/>
    <property type="evidence" value="ECO:0007669"/>
    <property type="project" value="InterPro"/>
</dbReference>
<name>Q5XF88_PYRO7</name>
<feature type="domain" description="Carrier" evidence="11">
    <location>
        <begin position="3814"/>
        <end position="3897"/>
    </location>
</feature>
<dbReference type="SMART" id="SM00827">
    <property type="entry name" value="PKS_AT"/>
    <property type="match status" value="1"/>
</dbReference>
<dbReference type="InterPro" id="IPR049551">
    <property type="entry name" value="PKS_DH_C"/>
</dbReference>
<keyword evidence="2" id="KW-0597">Phosphoprotein</keyword>
<dbReference type="InterPro" id="IPR036736">
    <property type="entry name" value="ACP-like_sf"/>
</dbReference>
<feature type="compositionally biased region" description="Low complexity" evidence="10">
    <location>
        <begin position="2668"/>
        <end position="2687"/>
    </location>
</feature>
<protein>
    <submittedName>
        <fullName evidence="14">Putative polyketide synthase</fullName>
    </submittedName>
</protein>
<feature type="compositionally biased region" description="Low complexity" evidence="10">
    <location>
        <begin position="2077"/>
        <end position="2090"/>
    </location>
</feature>
<dbReference type="InterPro" id="IPR016039">
    <property type="entry name" value="Thiolase-like"/>
</dbReference>
<feature type="domain" description="PKS/mFAS DH" evidence="13">
    <location>
        <begin position="973"/>
        <end position="1307"/>
    </location>
</feature>
<feature type="domain" description="Ketosynthase family 3 (KS3)" evidence="12">
    <location>
        <begin position="1"/>
        <end position="444"/>
    </location>
</feature>
<dbReference type="GO" id="GO:0031177">
    <property type="term" value="F:phosphopantetheine binding"/>
    <property type="evidence" value="ECO:0007669"/>
    <property type="project" value="InterPro"/>
</dbReference>
<dbReference type="Pfam" id="PF02801">
    <property type="entry name" value="Ketoacyl-synt_C"/>
    <property type="match status" value="1"/>
</dbReference>
<feature type="region of interest" description="N-terminal hotdog fold" evidence="9">
    <location>
        <begin position="973"/>
        <end position="1109"/>
    </location>
</feature>
<keyword evidence="1" id="KW-0596">Phosphopantetheine</keyword>
<dbReference type="Gene3D" id="3.30.70.3290">
    <property type="match status" value="1"/>
</dbReference>
<dbReference type="Gene3D" id="3.40.366.10">
    <property type="entry name" value="Malonyl-Coenzyme A Acyl Carrier Protein, domain 2"/>
    <property type="match status" value="1"/>
</dbReference>
<evidence type="ECO:0000256" key="3">
    <source>
        <dbReference type="ARBA" id="ARBA00022598"/>
    </source>
</evidence>
<evidence type="ECO:0000256" key="7">
    <source>
        <dbReference type="ARBA" id="ARBA00023002"/>
    </source>
</evidence>